<dbReference type="EMBL" id="BRPK01000004">
    <property type="protein sequence ID" value="GLB37882.1"/>
    <property type="molecule type" value="Genomic_DNA"/>
</dbReference>
<sequence length="129" mass="13998">MDLLKLGPSSSIAKSKSAINEDFGTKYMDSNSSFRGSGSERVLPYHRATLEEYYSTSSLSLIVRGGPRARGHLQWAPFACYDGFRSPACRSGPRTPIPGRKAFSFVSRAAADMQAFGMLPSLEGARVAK</sequence>
<dbReference type="AlphaFoldDB" id="A0A9P3PKE2"/>
<evidence type="ECO:0000313" key="1">
    <source>
        <dbReference type="EMBL" id="GLB37882.1"/>
    </source>
</evidence>
<organism evidence="1 2">
    <name type="scientific">Lyophyllum shimeji</name>
    <name type="common">Hon-shimeji</name>
    <name type="synonym">Tricholoma shimeji</name>
    <dbReference type="NCBI Taxonomy" id="47721"/>
    <lineage>
        <taxon>Eukaryota</taxon>
        <taxon>Fungi</taxon>
        <taxon>Dikarya</taxon>
        <taxon>Basidiomycota</taxon>
        <taxon>Agaricomycotina</taxon>
        <taxon>Agaricomycetes</taxon>
        <taxon>Agaricomycetidae</taxon>
        <taxon>Agaricales</taxon>
        <taxon>Tricholomatineae</taxon>
        <taxon>Lyophyllaceae</taxon>
        <taxon>Lyophyllum</taxon>
    </lineage>
</organism>
<reference evidence="1" key="1">
    <citation type="submission" date="2022-07" db="EMBL/GenBank/DDBJ databases">
        <title>The genome of Lyophyllum shimeji provides insight into the initial evolution of ectomycorrhizal fungal genome.</title>
        <authorList>
            <person name="Kobayashi Y."/>
            <person name="Shibata T."/>
            <person name="Hirakawa H."/>
            <person name="Shigenobu S."/>
            <person name="Nishiyama T."/>
            <person name="Yamada A."/>
            <person name="Hasebe M."/>
            <person name="Kawaguchi M."/>
        </authorList>
    </citation>
    <scope>NUCLEOTIDE SEQUENCE</scope>
    <source>
        <strain evidence="1">AT787</strain>
    </source>
</reference>
<comment type="caution">
    <text evidence="1">The sequence shown here is derived from an EMBL/GenBank/DDBJ whole genome shotgun (WGS) entry which is preliminary data.</text>
</comment>
<dbReference type="Proteomes" id="UP001063166">
    <property type="component" value="Unassembled WGS sequence"/>
</dbReference>
<protein>
    <submittedName>
        <fullName evidence="1">Uncharacterized protein</fullName>
    </submittedName>
</protein>
<keyword evidence="2" id="KW-1185">Reference proteome</keyword>
<accession>A0A9P3PKE2</accession>
<name>A0A9P3PKE2_LYOSH</name>
<gene>
    <name evidence="1" type="ORF">LshimejAT787_0409330</name>
</gene>
<proteinExistence type="predicted"/>
<evidence type="ECO:0000313" key="2">
    <source>
        <dbReference type="Proteomes" id="UP001063166"/>
    </source>
</evidence>